<dbReference type="EMBL" id="JAPJZI010000001">
    <property type="protein sequence ID" value="MDA5400892.1"/>
    <property type="molecule type" value="Genomic_DNA"/>
</dbReference>
<keyword evidence="4" id="KW-1185">Reference proteome</keyword>
<evidence type="ECO:0000313" key="4">
    <source>
        <dbReference type="Proteomes" id="UP001151234"/>
    </source>
</evidence>
<proteinExistence type="predicted"/>
<keyword evidence="1" id="KW-1133">Transmembrane helix</keyword>
<dbReference type="InterPro" id="IPR007492">
    <property type="entry name" value="LytTR_DNA-bd_dom"/>
</dbReference>
<protein>
    <submittedName>
        <fullName evidence="3">LytTR family DNA-binding domain-containing protein</fullName>
    </submittedName>
</protein>
<dbReference type="PROSITE" id="PS50930">
    <property type="entry name" value="HTH_LYTTR"/>
    <property type="match status" value="1"/>
</dbReference>
<dbReference type="AlphaFoldDB" id="A0A9X3UM06"/>
<feature type="domain" description="HTH LytTR-type" evidence="2">
    <location>
        <begin position="173"/>
        <end position="249"/>
    </location>
</feature>
<feature type="transmembrane region" description="Helical" evidence="1">
    <location>
        <begin position="126"/>
        <end position="144"/>
    </location>
</feature>
<dbReference type="SMART" id="SM00850">
    <property type="entry name" value="LytTR"/>
    <property type="match status" value="1"/>
</dbReference>
<dbReference type="RefSeq" id="WP_267992710.1">
    <property type="nucleotide sequence ID" value="NZ_JAPJZI010000001.1"/>
</dbReference>
<gene>
    <name evidence="3" type="ORF">OQ273_20130</name>
</gene>
<keyword evidence="3" id="KW-0238">DNA-binding</keyword>
<dbReference type="Gene3D" id="2.40.50.1020">
    <property type="entry name" value="LytTr DNA-binding domain"/>
    <property type="match status" value="1"/>
</dbReference>
<dbReference type="Proteomes" id="UP001151234">
    <property type="component" value="Unassembled WGS sequence"/>
</dbReference>
<evidence type="ECO:0000256" key="1">
    <source>
        <dbReference type="SAM" id="Phobius"/>
    </source>
</evidence>
<keyword evidence="1" id="KW-0812">Transmembrane</keyword>
<organism evidence="3 4">
    <name type="scientific">Hoeflea prorocentri</name>
    <dbReference type="NCBI Taxonomy" id="1922333"/>
    <lineage>
        <taxon>Bacteria</taxon>
        <taxon>Pseudomonadati</taxon>
        <taxon>Pseudomonadota</taxon>
        <taxon>Alphaproteobacteria</taxon>
        <taxon>Hyphomicrobiales</taxon>
        <taxon>Rhizobiaceae</taxon>
        <taxon>Hoeflea</taxon>
    </lineage>
</organism>
<dbReference type="GO" id="GO:0003677">
    <property type="term" value="F:DNA binding"/>
    <property type="evidence" value="ECO:0007669"/>
    <property type="project" value="UniProtKB-KW"/>
</dbReference>
<reference evidence="3" key="1">
    <citation type="submission" date="2022-11" db="EMBL/GenBank/DDBJ databases">
        <title>Draft genome sequence of Hoeflea poritis E7-10 and Hoeflea prorocentri PM5-8, separated from scleractinian coral Porites lutea and marine dinoflagellate.</title>
        <authorList>
            <person name="Zhang G."/>
            <person name="Wei Q."/>
            <person name="Cai L."/>
        </authorList>
    </citation>
    <scope>NUCLEOTIDE SEQUENCE</scope>
    <source>
        <strain evidence="3">PM5-8</strain>
    </source>
</reference>
<feature type="transmembrane region" description="Helical" evidence="1">
    <location>
        <begin position="92"/>
        <end position="114"/>
    </location>
</feature>
<feature type="transmembrane region" description="Helical" evidence="1">
    <location>
        <begin position="21"/>
        <end position="45"/>
    </location>
</feature>
<dbReference type="Pfam" id="PF04397">
    <property type="entry name" value="LytTR"/>
    <property type="match status" value="1"/>
</dbReference>
<comment type="caution">
    <text evidence="3">The sequence shown here is derived from an EMBL/GenBank/DDBJ whole genome shotgun (WGS) entry which is preliminary data.</text>
</comment>
<evidence type="ECO:0000259" key="2">
    <source>
        <dbReference type="PROSITE" id="PS50930"/>
    </source>
</evidence>
<name>A0A9X3UM06_9HYPH</name>
<evidence type="ECO:0000313" key="3">
    <source>
        <dbReference type="EMBL" id="MDA5400892.1"/>
    </source>
</evidence>
<feature type="transmembrane region" description="Helical" evidence="1">
    <location>
        <begin position="57"/>
        <end position="80"/>
    </location>
</feature>
<accession>A0A9X3UM06</accession>
<sequence>MHQSFANDPLAAHVKRQCAAVFGSTKTLVLLLLVAIFAGLSGPFGSYDAFAPFERHLFWLLVVAGTALAGHVAGTSAEILAERLGCPHRLRLPVAAIIAAMPVFGVVVALLFAFGSKPGAADLLTIFGQCAVVTMGIALLPSLLPKKTPLPAAPVAPQLISRLPPEKRGRLVRLAAQDHYVEVVTTRGRTLVAMRFRDAIAEAMPEPGAQIHRSHWVARHAVSGRCRLNGRVVLMLANGTKIPVGRKYRTAADAVRPE</sequence>
<keyword evidence="1" id="KW-0472">Membrane</keyword>